<reference evidence="6 7" key="1">
    <citation type="submission" date="2021-08" db="EMBL/GenBank/DDBJ databases">
        <title>Helicobacter spp. isolated from feces of Anatolian Ground Squirrel (Spermophilus xanthoprymnus) in Turkey.</title>
        <authorList>
            <person name="Aydin F."/>
            <person name="Abay S."/>
            <person name="Kayman T."/>
            <person name="Karakaya E."/>
            <person name="Saticioglu I.B."/>
        </authorList>
    </citation>
    <scope>NUCLEOTIDE SEQUENCE [LARGE SCALE GENOMIC DNA]</scope>
    <source>
        <strain evidence="6 7">Faydin-H70</strain>
    </source>
</reference>
<evidence type="ECO:0000256" key="3">
    <source>
        <dbReference type="ARBA" id="ARBA00022679"/>
    </source>
</evidence>
<organism evidence="6 7">
    <name type="scientific">Helicobacter turcicus</name>
    <dbReference type="NCBI Taxonomy" id="2867412"/>
    <lineage>
        <taxon>Bacteria</taxon>
        <taxon>Pseudomonadati</taxon>
        <taxon>Campylobacterota</taxon>
        <taxon>Epsilonproteobacteria</taxon>
        <taxon>Campylobacterales</taxon>
        <taxon>Helicobacteraceae</taxon>
        <taxon>Helicobacter</taxon>
    </lineage>
</organism>
<dbReference type="Proteomes" id="UP000700059">
    <property type="component" value="Unassembled WGS sequence"/>
</dbReference>
<feature type="domain" description="TaqI-like C-terminal specificity" evidence="5">
    <location>
        <begin position="175"/>
        <end position="264"/>
    </location>
</feature>
<name>A0ABS7JLG7_9HELI</name>
<dbReference type="InterPro" id="IPR050953">
    <property type="entry name" value="N4_N6_ade-DNA_methylase"/>
</dbReference>
<comment type="catalytic activity">
    <reaction evidence="4">
        <text>a 2'-deoxyadenosine in DNA + S-adenosyl-L-methionine = an N(6)-methyl-2'-deoxyadenosine in DNA + S-adenosyl-L-homocysteine + H(+)</text>
        <dbReference type="Rhea" id="RHEA:15197"/>
        <dbReference type="Rhea" id="RHEA-COMP:12418"/>
        <dbReference type="Rhea" id="RHEA-COMP:12419"/>
        <dbReference type="ChEBI" id="CHEBI:15378"/>
        <dbReference type="ChEBI" id="CHEBI:57856"/>
        <dbReference type="ChEBI" id="CHEBI:59789"/>
        <dbReference type="ChEBI" id="CHEBI:90615"/>
        <dbReference type="ChEBI" id="CHEBI:90616"/>
        <dbReference type="EC" id="2.1.1.72"/>
    </reaction>
</comment>
<evidence type="ECO:0000259" key="5">
    <source>
        <dbReference type="Pfam" id="PF12950"/>
    </source>
</evidence>
<evidence type="ECO:0000313" key="7">
    <source>
        <dbReference type="Proteomes" id="UP000700059"/>
    </source>
</evidence>
<keyword evidence="2" id="KW-0489">Methyltransferase</keyword>
<accession>A0ABS7JLG7</accession>
<sequence>MKDLQSRIDREKGVIYLTERERTAQLLKPILRGRDIKRYSYEWAGLWIIGTFPALKLNIEYYPAVKNYLLTFGKRLEQSGEKNIDGIRGNNARKKTSNKWFETQDNIAYYHEFAKPKIVYSEIVREPQFYLDNGEFKFGAFYAEATSFILSANCQTEDSSCQTERSEESLNKKSKRCSLPLNMTKLQYEGKIIYPETTQSVNFVLDKMGYFLDKTAFMIKGENLVYLNAVLASKTSFWYLKHICSTLGASGFSMSKIFVEKLPVVETHKIDSKLLSEIENLASEILTSKTNAQVEAVEMRNCGFQARNKGVYPQAVMTEVESEESAIYRSNATLKELESRLDALIYQAYGLNKSEIALIESEFNNKERERTEIIENLYHLWEINATQYQGKIIWAEMTDTPCFIYDTKGFYINQTCYFIPRDDEYLCAILNSKLIYFYMKQIASSLGDGAFRWIKQFIEKLPVIEQNKENKQKIADIKSLATQIIALKQNGQDISALDSKLEAMIYRLYNLNENEIALIESTYTSGGGGRDKSLS</sequence>
<dbReference type="PANTHER" id="PTHR33841">
    <property type="entry name" value="DNA METHYLTRANSFERASE YEEA-RELATED"/>
    <property type="match status" value="1"/>
</dbReference>
<gene>
    <name evidence="6" type="ORF">K4G57_01845</name>
</gene>
<proteinExistence type="predicted"/>
<evidence type="ECO:0000256" key="4">
    <source>
        <dbReference type="ARBA" id="ARBA00047942"/>
    </source>
</evidence>
<dbReference type="PANTHER" id="PTHR33841:SF1">
    <property type="entry name" value="DNA METHYLTRANSFERASE A"/>
    <property type="match status" value="1"/>
</dbReference>
<dbReference type="Pfam" id="PF12950">
    <property type="entry name" value="TaqI_C"/>
    <property type="match status" value="2"/>
</dbReference>
<evidence type="ECO:0000256" key="2">
    <source>
        <dbReference type="ARBA" id="ARBA00022603"/>
    </source>
</evidence>
<evidence type="ECO:0000256" key="1">
    <source>
        <dbReference type="ARBA" id="ARBA00011900"/>
    </source>
</evidence>
<keyword evidence="3" id="KW-0808">Transferase</keyword>
<dbReference type="EC" id="2.1.1.72" evidence="1"/>
<keyword evidence="7" id="KW-1185">Reference proteome</keyword>
<feature type="domain" description="TaqI-like C-terminal specificity" evidence="5">
    <location>
        <begin position="368"/>
        <end position="463"/>
    </location>
</feature>
<evidence type="ECO:0000313" key="6">
    <source>
        <dbReference type="EMBL" id="MBX7490221.1"/>
    </source>
</evidence>
<protein>
    <recommendedName>
        <fullName evidence="1">site-specific DNA-methyltransferase (adenine-specific)</fullName>
        <ecNumber evidence="1">2.1.1.72</ecNumber>
    </recommendedName>
</protein>
<comment type="caution">
    <text evidence="6">The sequence shown here is derived from an EMBL/GenBank/DDBJ whole genome shotgun (WGS) entry which is preliminary data.</text>
</comment>
<dbReference type="EMBL" id="JAIGYQ010000002">
    <property type="protein sequence ID" value="MBX7490221.1"/>
    <property type="molecule type" value="Genomic_DNA"/>
</dbReference>
<dbReference type="InterPro" id="IPR025931">
    <property type="entry name" value="TaqI_C"/>
</dbReference>